<reference evidence="4" key="1">
    <citation type="journal article" date="2021" name="Open Biol.">
        <title>Shared evolutionary footprints suggest mitochondrial oxidative damage underlies multiple complex I losses in fungi.</title>
        <authorList>
            <person name="Schikora-Tamarit M.A."/>
            <person name="Marcet-Houben M."/>
            <person name="Nosek J."/>
            <person name="Gabaldon T."/>
        </authorList>
    </citation>
    <scope>NUCLEOTIDE SEQUENCE</scope>
    <source>
        <strain evidence="4">CBS6075</strain>
    </source>
</reference>
<dbReference type="OrthoDB" id="427480at2759"/>
<evidence type="ECO:0000256" key="1">
    <source>
        <dbReference type="ARBA" id="ARBA00009670"/>
    </source>
</evidence>
<dbReference type="InterPro" id="IPR051130">
    <property type="entry name" value="Mito_struct-func_regulator"/>
</dbReference>
<keyword evidence="2" id="KW-1133">Transmembrane helix</keyword>
<protein>
    <recommendedName>
        <fullName evidence="3">ABC1 atypical kinase-like domain-containing protein</fullName>
    </recommendedName>
</protein>
<sequence length="556" mass="63506">MFGRNLKTVRFGARWKSSASNPGHVKSRSSVLGSQYVGYGLLAVTLTGLVYNEDFRARTVDSYLVAERVGVVAVATTKCFSYYLRTLNQNYDTQEEYYKALSKTHKKAAETTLAALRKNGGIYIKLGQHVSAMSYLLPLEWTSTMVPLQSECPESSLEDLKQMVEHDLQVKFDEYFEEFDPKPIGVASLAQVHVATLKGSGQKVAVKLQHPSLEKFVPLDVELTALVFNSMKKVFPQYPLTWLSDELRQSIFVELDFRNEAENAQTTANYFQNYKKQTALRIPQVYAAKRRVLVMEFLSGSRLDNLEYLDKNNISRSEVSCCLSHIFNNMIFQTGFVHCDPHHGNLAIRALPKKKNGHNFEIILYDHGLYRRIPTQMKVDYAKFWLAMIEKKPDQMQKYGKRFSKIEDDSLYPLLAAALTGRDFEHALSGNIAIPRSEKEIEAMKNAISSDGLLLDLMALLSSVPRIVLLILKTNDLTRHLDEALQNPLGMERTFFIMATYCARAVYADETSKLRKRSPFFSLTRLVGSVTAWWNLYSRILLLSFYDIVFYLRNMV</sequence>
<dbReference type="InterPro" id="IPR045307">
    <property type="entry name" value="ADCK1_dom"/>
</dbReference>
<dbReference type="GeneID" id="70237992"/>
<dbReference type="CDD" id="cd13969">
    <property type="entry name" value="ADCK1-like"/>
    <property type="match status" value="1"/>
</dbReference>
<proteinExistence type="inferred from homology"/>
<comment type="similarity">
    <text evidence="1">Belongs to the protein kinase superfamily. ADCK protein kinase family.</text>
</comment>
<dbReference type="PANTHER" id="PTHR43173:SF19">
    <property type="entry name" value="AARF DOMAIN-CONTAINING PROTEIN KINASE 1"/>
    <property type="match status" value="1"/>
</dbReference>
<evidence type="ECO:0000256" key="2">
    <source>
        <dbReference type="SAM" id="Phobius"/>
    </source>
</evidence>
<feature type="domain" description="ABC1 atypical kinase-like" evidence="3">
    <location>
        <begin position="148"/>
        <end position="399"/>
    </location>
</feature>
<dbReference type="PANTHER" id="PTHR43173">
    <property type="entry name" value="ABC1 FAMILY PROTEIN"/>
    <property type="match status" value="1"/>
</dbReference>
<dbReference type="EMBL" id="JAEUBE010000414">
    <property type="protein sequence ID" value="KAH3661849.1"/>
    <property type="molecule type" value="Genomic_DNA"/>
</dbReference>
<dbReference type="AlphaFoldDB" id="A0A9P8T154"/>
<comment type="caution">
    <text evidence="4">The sequence shown here is derived from an EMBL/GenBank/DDBJ whole genome shotgun (WGS) entry which is preliminary data.</text>
</comment>
<dbReference type="InterPro" id="IPR004147">
    <property type="entry name" value="ABC1_dom"/>
</dbReference>
<dbReference type="Proteomes" id="UP000769157">
    <property type="component" value="Unassembled WGS sequence"/>
</dbReference>
<dbReference type="GO" id="GO:0055088">
    <property type="term" value="P:lipid homeostasis"/>
    <property type="evidence" value="ECO:0007669"/>
    <property type="project" value="TreeGrafter"/>
</dbReference>
<name>A0A9P8T154_9ASCO</name>
<keyword evidence="2" id="KW-0472">Membrane</keyword>
<organism evidence="4 5">
    <name type="scientific">Ogataea philodendri</name>
    <dbReference type="NCBI Taxonomy" id="1378263"/>
    <lineage>
        <taxon>Eukaryota</taxon>
        <taxon>Fungi</taxon>
        <taxon>Dikarya</taxon>
        <taxon>Ascomycota</taxon>
        <taxon>Saccharomycotina</taxon>
        <taxon>Pichiomycetes</taxon>
        <taxon>Pichiales</taxon>
        <taxon>Pichiaceae</taxon>
        <taxon>Ogataea</taxon>
    </lineage>
</organism>
<dbReference type="GO" id="GO:0005743">
    <property type="term" value="C:mitochondrial inner membrane"/>
    <property type="evidence" value="ECO:0007669"/>
    <property type="project" value="TreeGrafter"/>
</dbReference>
<keyword evidence="2" id="KW-0812">Transmembrane</keyword>
<accession>A0A9P8T154</accession>
<dbReference type="SUPFAM" id="SSF56112">
    <property type="entry name" value="Protein kinase-like (PK-like)"/>
    <property type="match status" value="1"/>
</dbReference>
<dbReference type="InterPro" id="IPR011009">
    <property type="entry name" value="Kinase-like_dom_sf"/>
</dbReference>
<evidence type="ECO:0000313" key="4">
    <source>
        <dbReference type="EMBL" id="KAH3661849.1"/>
    </source>
</evidence>
<evidence type="ECO:0000259" key="3">
    <source>
        <dbReference type="Pfam" id="PF03109"/>
    </source>
</evidence>
<dbReference type="Pfam" id="PF03109">
    <property type="entry name" value="ABC1"/>
    <property type="match status" value="1"/>
</dbReference>
<feature type="transmembrane region" description="Helical" evidence="2">
    <location>
        <begin position="532"/>
        <end position="552"/>
    </location>
</feature>
<reference evidence="4" key="2">
    <citation type="submission" date="2021-01" db="EMBL/GenBank/DDBJ databases">
        <authorList>
            <person name="Schikora-Tamarit M.A."/>
        </authorList>
    </citation>
    <scope>NUCLEOTIDE SEQUENCE</scope>
    <source>
        <strain evidence="4">CBS6075</strain>
    </source>
</reference>
<keyword evidence="5" id="KW-1185">Reference proteome</keyword>
<gene>
    <name evidence="4" type="ORF">OGAPHI_006028</name>
</gene>
<dbReference type="GO" id="GO:0007005">
    <property type="term" value="P:mitochondrion organization"/>
    <property type="evidence" value="ECO:0007669"/>
    <property type="project" value="TreeGrafter"/>
</dbReference>
<dbReference type="RefSeq" id="XP_046058953.1">
    <property type="nucleotide sequence ID" value="XM_046207274.1"/>
</dbReference>
<evidence type="ECO:0000313" key="5">
    <source>
        <dbReference type="Proteomes" id="UP000769157"/>
    </source>
</evidence>